<dbReference type="AlphaFoldDB" id="A0A7G6XA24"/>
<dbReference type="Gene3D" id="2.40.380.10">
    <property type="entry name" value="FomD-like"/>
    <property type="match status" value="1"/>
</dbReference>
<dbReference type="KEGG" id="kqi:F1D05_22575"/>
<reference evidence="4" key="1">
    <citation type="submission" date="2019-09" db="EMBL/GenBank/DDBJ databases">
        <title>Antimicrobial potential of Antarctic Bacteria.</title>
        <authorList>
            <person name="Benaud N."/>
            <person name="Edwards R.J."/>
            <person name="Ferrari B.C."/>
        </authorList>
    </citation>
    <scope>NUCLEOTIDE SEQUENCE [LARGE SCALE GENOMIC DNA]</scope>
    <source>
        <strain evidence="4">SPB151</strain>
    </source>
</reference>
<dbReference type="SUPFAM" id="SSF159234">
    <property type="entry name" value="FomD-like"/>
    <property type="match status" value="1"/>
</dbReference>
<evidence type="ECO:0000313" key="4">
    <source>
        <dbReference type="Proteomes" id="UP000515563"/>
    </source>
</evidence>
<reference evidence="3 4" key="2">
    <citation type="journal article" date="2020" name="Microbiol. Resour. Announc.">
        <title>Antarctic desert soil bacteria exhibit high novel natural product potential, evaluated through long-read genome sequencing and comparative genomics.</title>
        <authorList>
            <person name="Benaud N."/>
            <person name="Edwards R.J."/>
            <person name="Amos T.G."/>
            <person name="D'Agostino P.M."/>
            <person name="Gutierrez-Chavez C."/>
            <person name="Montgomery K."/>
            <person name="Nicetic I."/>
            <person name="Ferrari B.C."/>
        </authorList>
    </citation>
    <scope>NUCLEOTIDE SEQUENCE [LARGE SCALE GENOMIC DNA]</scope>
    <source>
        <strain evidence="3 4">SPB151</strain>
    </source>
</reference>
<organism evidence="3 4">
    <name type="scientific">Kribbella qitaiheensis</name>
    <dbReference type="NCBI Taxonomy" id="1544730"/>
    <lineage>
        <taxon>Bacteria</taxon>
        <taxon>Bacillati</taxon>
        <taxon>Actinomycetota</taxon>
        <taxon>Actinomycetes</taxon>
        <taxon>Propionibacteriales</taxon>
        <taxon>Kribbellaceae</taxon>
        <taxon>Kribbella</taxon>
    </lineage>
</organism>
<feature type="domain" description="DUF402" evidence="2">
    <location>
        <begin position="152"/>
        <end position="262"/>
    </location>
</feature>
<dbReference type="InterPro" id="IPR007295">
    <property type="entry name" value="DUF402"/>
</dbReference>
<feature type="region of interest" description="Disordered" evidence="1">
    <location>
        <begin position="29"/>
        <end position="62"/>
    </location>
</feature>
<proteinExistence type="predicted"/>
<protein>
    <submittedName>
        <fullName evidence="3">DUF402 domain-containing protein</fullName>
    </submittedName>
</protein>
<sequence>MWSLTGDEHKVGRSRCDRPTFFVRVSISSGASSSKPRTTGHGSSTPARSWNRSGRPNVQSIHPGRIDRVITDAWARKNSGVGHYNHGDVVLRRSRRGLAVTWVQATRVVRDDEYGLLLWLPVGSGFGCRADDQGQATREEPIDVVVARPLVAGEWKDNSVLIWNPAGAAHSLWWFFHAKRFTGWYVNLEIRGPRWSDGQRCGIDVADMGLDVVVDPDRTWCWKDEDDFAAFTDAPGYWTAAQAVAARAEGRSVIALAEEGRFPFDGTYCDFVPDPTWSLPELPTGWDLPPT</sequence>
<dbReference type="InterPro" id="IPR035930">
    <property type="entry name" value="FomD-like_sf"/>
</dbReference>
<keyword evidence="4" id="KW-1185">Reference proteome</keyword>
<name>A0A7G6XA24_9ACTN</name>
<gene>
    <name evidence="3" type="ORF">F1D05_22575</name>
</gene>
<feature type="compositionally biased region" description="Polar residues" evidence="1">
    <location>
        <begin position="35"/>
        <end position="60"/>
    </location>
</feature>
<evidence type="ECO:0000256" key="1">
    <source>
        <dbReference type="SAM" id="MobiDB-lite"/>
    </source>
</evidence>
<dbReference type="EMBL" id="CP043661">
    <property type="protein sequence ID" value="QNE23089.1"/>
    <property type="molecule type" value="Genomic_DNA"/>
</dbReference>
<accession>A0A7G6XA24</accession>
<evidence type="ECO:0000259" key="2">
    <source>
        <dbReference type="Pfam" id="PF04167"/>
    </source>
</evidence>
<dbReference type="Pfam" id="PF04167">
    <property type="entry name" value="DUF402"/>
    <property type="match status" value="1"/>
</dbReference>
<evidence type="ECO:0000313" key="3">
    <source>
        <dbReference type="EMBL" id="QNE23089.1"/>
    </source>
</evidence>
<dbReference type="Proteomes" id="UP000515563">
    <property type="component" value="Chromosome"/>
</dbReference>